<dbReference type="Gene3D" id="3.40.630.30">
    <property type="match status" value="1"/>
</dbReference>
<evidence type="ECO:0000313" key="2">
    <source>
        <dbReference type="EMBL" id="GFH06146.1"/>
    </source>
</evidence>
<evidence type="ECO:0000313" key="3">
    <source>
        <dbReference type="Proteomes" id="UP000485058"/>
    </source>
</evidence>
<dbReference type="InterPro" id="IPR000182">
    <property type="entry name" value="GNAT_dom"/>
</dbReference>
<comment type="caution">
    <text evidence="2">The sequence shown here is derived from an EMBL/GenBank/DDBJ whole genome shotgun (WGS) entry which is preliminary data.</text>
</comment>
<feature type="domain" description="N-acetyltransferase" evidence="1">
    <location>
        <begin position="1"/>
        <end position="83"/>
    </location>
</feature>
<gene>
    <name evidence="2" type="ORF">HaLaN_00725</name>
</gene>
<dbReference type="InterPro" id="IPR016181">
    <property type="entry name" value="Acyl_CoA_acyltransferase"/>
</dbReference>
<keyword evidence="3" id="KW-1185">Reference proteome</keyword>
<proteinExistence type="predicted"/>
<dbReference type="PANTHER" id="PTHR47443">
    <property type="entry name" value="ACYL-COA N-ACYLTRANSFERASES (NAT) SUPERFAMILY PROTEIN"/>
    <property type="match status" value="1"/>
</dbReference>
<protein>
    <recommendedName>
        <fullName evidence="1">N-acetyltransferase domain-containing protein</fullName>
    </recommendedName>
</protein>
<name>A0A699YGK2_HAELA</name>
<sequence>MQDREVLRSLGPGAFEYAYISSMAVAPAVRRRGLAQALLLAAQQQALLWSQHHLLLHVYDDNLPAVKLYLKHGFKQIAADPSW</sequence>
<organism evidence="2 3">
    <name type="scientific">Haematococcus lacustris</name>
    <name type="common">Green alga</name>
    <name type="synonym">Haematococcus pluvialis</name>
    <dbReference type="NCBI Taxonomy" id="44745"/>
    <lineage>
        <taxon>Eukaryota</taxon>
        <taxon>Viridiplantae</taxon>
        <taxon>Chlorophyta</taxon>
        <taxon>core chlorophytes</taxon>
        <taxon>Chlorophyceae</taxon>
        <taxon>CS clade</taxon>
        <taxon>Chlamydomonadales</taxon>
        <taxon>Haematococcaceae</taxon>
        <taxon>Haematococcus</taxon>
    </lineage>
</organism>
<dbReference type="SUPFAM" id="SSF55729">
    <property type="entry name" value="Acyl-CoA N-acyltransferases (Nat)"/>
    <property type="match status" value="1"/>
</dbReference>
<dbReference type="AlphaFoldDB" id="A0A699YGK2"/>
<accession>A0A699YGK2</accession>
<dbReference type="Proteomes" id="UP000485058">
    <property type="component" value="Unassembled WGS sequence"/>
</dbReference>
<dbReference type="PROSITE" id="PS51186">
    <property type="entry name" value="GNAT"/>
    <property type="match status" value="1"/>
</dbReference>
<evidence type="ECO:0000259" key="1">
    <source>
        <dbReference type="PROSITE" id="PS51186"/>
    </source>
</evidence>
<dbReference type="PANTHER" id="PTHR47443:SF3">
    <property type="entry name" value="GCN5-RELATED N-ACETYLTRANSFERASE 4, CHLOROPLASTIC"/>
    <property type="match status" value="1"/>
</dbReference>
<reference evidence="2 3" key="1">
    <citation type="submission" date="2020-02" db="EMBL/GenBank/DDBJ databases">
        <title>Draft genome sequence of Haematococcus lacustris strain NIES-144.</title>
        <authorList>
            <person name="Morimoto D."/>
            <person name="Nakagawa S."/>
            <person name="Yoshida T."/>
            <person name="Sawayama S."/>
        </authorList>
    </citation>
    <scope>NUCLEOTIDE SEQUENCE [LARGE SCALE GENOMIC DNA]</scope>
    <source>
        <strain evidence="2 3">NIES-144</strain>
    </source>
</reference>
<dbReference type="Pfam" id="PF00583">
    <property type="entry name" value="Acetyltransf_1"/>
    <property type="match status" value="1"/>
</dbReference>
<dbReference type="GO" id="GO:0016747">
    <property type="term" value="F:acyltransferase activity, transferring groups other than amino-acyl groups"/>
    <property type="evidence" value="ECO:0007669"/>
    <property type="project" value="InterPro"/>
</dbReference>
<dbReference type="EMBL" id="BLLF01000024">
    <property type="protein sequence ID" value="GFH06146.1"/>
    <property type="molecule type" value="Genomic_DNA"/>
</dbReference>